<dbReference type="Pfam" id="PF14252">
    <property type="entry name" value="DUF4347"/>
    <property type="match status" value="1"/>
</dbReference>
<comment type="caution">
    <text evidence="2">The sequence shown here is derived from an EMBL/GenBank/DDBJ whole genome shotgun (WGS) entry which is preliminary data.</text>
</comment>
<dbReference type="Proteomes" id="UP000243002">
    <property type="component" value="Unassembled WGS sequence"/>
</dbReference>
<protein>
    <recommendedName>
        <fullName evidence="1">DUF4347 domain-containing protein</fullName>
    </recommendedName>
</protein>
<dbReference type="InterPro" id="IPR018511">
    <property type="entry name" value="Hemolysin-typ_Ca-bd_CS"/>
</dbReference>
<dbReference type="InterPro" id="IPR001343">
    <property type="entry name" value="Hemolysn_Ca-bd"/>
</dbReference>
<dbReference type="GO" id="GO:0005509">
    <property type="term" value="F:calcium ion binding"/>
    <property type="evidence" value="ECO:0007669"/>
    <property type="project" value="InterPro"/>
</dbReference>
<evidence type="ECO:0000259" key="1">
    <source>
        <dbReference type="Pfam" id="PF14252"/>
    </source>
</evidence>
<reference evidence="2 3" key="1">
    <citation type="journal article" date="2018" name="Environ. Microbiol.">
        <title>Ecological and genomic features of two widespread freshwater picocyanobacteria.</title>
        <authorList>
            <person name="Cabello-Yeves P.J."/>
            <person name="Picazo A."/>
            <person name="Camacho A."/>
            <person name="Callieri C."/>
            <person name="Rosselli R."/>
            <person name="Roda-Garcia J.J."/>
            <person name="Coutinho F.H."/>
            <person name="Rodriguez-Valera F."/>
        </authorList>
    </citation>
    <scope>NUCLEOTIDE SEQUENCE [LARGE SCALE GENOMIC DNA]</scope>
    <source>
        <strain evidence="2 3">Tous</strain>
    </source>
</reference>
<gene>
    <name evidence="2" type="ORF">C7K55_11155</name>
</gene>
<dbReference type="AlphaFoldDB" id="A0A2P7MSL6"/>
<dbReference type="InterPro" id="IPR025592">
    <property type="entry name" value="DUF4347"/>
</dbReference>
<evidence type="ECO:0000313" key="3">
    <source>
        <dbReference type="Proteomes" id="UP000243002"/>
    </source>
</evidence>
<dbReference type="EMBL" id="PXXO01000014">
    <property type="protein sequence ID" value="PSJ04213.1"/>
    <property type="molecule type" value="Genomic_DNA"/>
</dbReference>
<proteinExistence type="predicted"/>
<dbReference type="PROSITE" id="PS00330">
    <property type="entry name" value="HEMOLYSIN_CALCIUM"/>
    <property type="match status" value="1"/>
</dbReference>
<feature type="domain" description="DUF4347" evidence="1">
    <location>
        <begin position="12"/>
        <end position="162"/>
    </location>
</feature>
<organism evidence="2 3">
    <name type="scientific">Cyanobium usitatum str. Tous</name>
    <dbReference type="NCBI Taxonomy" id="2116684"/>
    <lineage>
        <taxon>Bacteria</taxon>
        <taxon>Bacillati</taxon>
        <taxon>Cyanobacteriota</taxon>
        <taxon>Cyanophyceae</taxon>
        <taxon>Synechococcales</taxon>
        <taxon>Prochlorococcaceae</taxon>
        <taxon>Cyanobium</taxon>
    </lineage>
</organism>
<evidence type="ECO:0000313" key="2">
    <source>
        <dbReference type="EMBL" id="PSJ04213.1"/>
    </source>
</evidence>
<keyword evidence="3" id="KW-1185">Reference proteome</keyword>
<dbReference type="Gene3D" id="2.150.10.10">
    <property type="entry name" value="Serralysin-like metalloprotease, C-terminal"/>
    <property type="match status" value="1"/>
</dbReference>
<accession>A0A2P7MSL6</accession>
<name>A0A2P7MSL6_9CYAN</name>
<sequence length="905" mass="91045">MTGSSTSLPALLVYDAGLPDLDLLFDGLAEDVVAVQVDRDADAISRIAEALSATGARRLQLLCHGRPGVALIGAQPITAAVLREQVDVVSSWNLEVVDLFACQIGADQEFLQLLAQYTGGRVAASKGVVGHAGNGGSWNLCGAISTVVPFSRFAQLSWNHCLETPLSSISLYSAAEINAFVSDPSFRSSLEDSSGNNFNGHQHIFLDLTDTGSIPAADLTALDGLTAGTIDATAITSITGTSTDVAAVYAAKVVSGNGISGLGNEVVIIIGNDAAAADLQNIDAATTGTIDATAINTITGTLAAVTGAYESNQISGLGDKAVTLTDTGSIAADDLTALDDLTAGTIDATAINTITGTATDVAAVYAAKVVSGNGISGLGDEAVILNNAHSLSQLKAINDATTGAITLDNYSVSLNGSAVDIAGALTGITGYSGALTLTDTGSIAADDLTALDGLTTGEVDAKSIKTITGSATDVAAVYAAKVVSGNGILGLGNEVVAVIGMNAAAADLKNINAATTGTIEARSITTITGTATDVAAVYAAKVLSGNGILGLGNEVVVIIGMNADAADLKNINAATSGTVDAKSITTITGTATDVAAVYAAKVVAGNGISGLGNEAVILNTAHSLSQLKAINDATTGAITLNNYSVSLKGSAVDITRALTGITGYSGTLTLTDTGSIAADDLTALDALTTGNVDASSVTTVTGKLLAVSTAYRSNGIVGLGKNAVSLTDSTQTRLGVTASNQDIFYLASNKQKFAISYNGDDNDNRFTGLAGNDIITGKGGSDTLSGGLGIDVLTGDLGADTFRFDTALGSTNVDSITDFNIAEGDIFQLENTGSGLFTAIRETGELASNAFVLGAVFTSIDQRIRYESTKGNLFYDPDGIGSAKSVLFANVSQGLAMSSSQFQIT</sequence>
<dbReference type="InterPro" id="IPR011049">
    <property type="entry name" value="Serralysin-like_metalloprot_C"/>
</dbReference>
<dbReference type="Pfam" id="PF00353">
    <property type="entry name" value="HemolysinCabind"/>
    <property type="match status" value="1"/>
</dbReference>